<dbReference type="AlphaFoldDB" id="A0A1Q9DMJ9"/>
<feature type="region of interest" description="Disordered" evidence="1">
    <location>
        <begin position="131"/>
        <end position="152"/>
    </location>
</feature>
<accession>A0A1Q9DMJ9</accession>
<dbReference type="OrthoDB" id="420676at2759"/>
<reference evidence="2 3" key="1">
    <citation type="submission" date="2016-02" db="EMBL/GenBank/DDBJ databases">
        <title>Genome analysis of coral dinoflagellate symbionts highlights evolutionary adaptations to a symbiotic lifestyle.</title>
        <authorList>
            <person name="Aranda M."/>
            <person name="Li Y."/>
            <person name="Liew Y.J."/>
            <person name="Baumgarten S."/>
            <person name="Simakov O."/>
            <person name="Wilson M."/>
            <person name="Piel J."/>
            <person name="Ashoor H."/>
            <person name="Bougouffa S."/>
            <person name="Bajic V.B."/>
            <person name="Ryu T."/>
            <person name="Ravasi T."/>
            <person name="Bayer T."/>
            <person name="Micklem G."/>
            <person name="Kim H."/>
            <person name="Bhak J."/>
            <person name="Lajeunesse T.C."/>
            <person name="Voolstra C.R."/>
        </authorList>
    </citation>
    <scope>NUCLEOTIDE SEQUENCE [LARGE SCALE GENOMIC DNA]</scope>
    <source>
        <strain evidence="2 3">CCMP2467</strain>
    </source>
</reference>
<name>A0A1Q9DMJ9_SYMMI</name>
<evidence type="ECO:0000313" key="3">
    <source>
        <dbReference type="Proteomes" id="UP000186817"/>
    </source>
</evidence>
<proteinExistence type="predicted"/>
<evidence type="ECO:0000313" key="2">
    <source>
        <dbReference type="EMBL" id="OLP96396.1"/>
    </source>
</evidence>
<keyword evidence="3" id="KW-1185">Reference proteome</keyword>
<protein>
    <submittedName>
        <fullName evidence="2">Copia protein</fullName>
    </submittedName>
</protein>
<comment type="caution">
    <text evidence="2">The sequence shown here is derived from an EMBL/GenBank/DDBJ whole genome shotgun (WGS) entry which is preliminary data.</text>
</comment>
<sequence length="519" mass="56291">MNEAGLGDLSMAGRGDEPNYADQDPIHDPQPRVARSGNKTVGESFDGQGYPVKQIFVGLSPSASVWYDSVETAAYNAYNRWLVAVGGADPPGGTKGKGKGTLKDLDGMYRGMRLSPGGECLDISDFKADQDSLEPRSDAETELEGFSDDEGGGVWIEGDDNNGLRNLGFNVDGLAPDAEALSGDWQPEVVQAHLTQSIADESLWYVFKKERSGEECHALLVVYVDDILGLGPDVILVELFRAIRRIWTLSEPEWIVRDKSVRFCGIELQTLDGGFRMAQSDYLRELFARYEIVSSVSCPITAWNDPVPEEAPRPEIVKEAQALTGALLWAASKTRPDISFSVSKLGQFAVKAPDTVVKAGYQVLKYLFGTVELGIEYRRPVGTEWADAPVPRTLETIELFTDASHAPEGGKSNQAIFILWNNMLVAWEASKQPFTTLSSAEAELVVVMAGIVAAESIGAIFEELLSRDIIISALCDNQASALAGLALMSAIRGANAQPSNDGYVLEFEGVLGWLIGARE</sequence>
<organism evidence="2 3">
    <name type="scientific">Symbiodinium microadriaticum</name>
    <name type="common">Dinoflagellate</name>
    <name type="synonym">Zooxanthella microadriatica</name>
    <dbReference type="NCBI Taxonomy" id="2951"/>
    <lineage>
        <taxon>Eukaryota</taxon>
        <taxon>Sar</taxon>
        <taxon>Alveolata</taxon>
        <taxon>Dinophyceae</taxon>
        <taxon>Suessiales</taxon>
        <taxon>Symbiodiniaceae</taxon>
        <taxon>Symbiodinium</taxon>
    </lineage>
</organism>
<dbReference type="PANTHER" id="PTHR11439">
    <property type="entry name" value="GAG-POL-RELATED RETROTRANSPOSON"/>
    <property type="match status" value="1"/>
</dbReference>
<dbReference type="PANTHER" id="PTHR11439:SF470">
    <property type="entry name" value="CYSTEINE-RICH RLK (RECEPTOR-LIKE PROTEIN KINASE) 8"/>
    <property type="match status" value="1"/>
</dbReference>
<feature type="compositionally biased region" description="Acidic residues" evidence="1">
    <location>
        <begin position="140"/>
        <end position="151"/>
    </location>
</feature>
<feature type="region of interest" description="Disordered" evidence="1">
    <location>
        <begin position="1"/>
        <end position="45"/>
    </location>
</feature>
<evidence type="ECO:0000256" key="1">
    <source>
        <dbReference type="SAM" id="MobiDB-lite"/>
    </source>
</evidence>
<gene>
    <name evidence="2" type="primary">GIP</name>
    <name evidence="2" type="ORF">AK812_SmicGene21386</name>
</gene>
<dbReference type="EMBL" id="LSRX01000468">
    <property type="protein sequence ID" value="OLP96396.1"/>
    <property type="molecule type" value="Genomic_DNA"/>
</dbReference>
<dbReference type="Proteomes" id="UP000186817">
    <property type="component" value="Unassembled WGS sequence"/>
</dbReference>